<feature type="compositionally biased region" description="Basic and acidic residues" evidence="4">
    <location>
        <begin position="182"/>
        <end position="191"/>
    </location>
</feature>
<evidence type="ECO:0000313" key="7">
    <source>
        <dbReference type="RefSeq" id="XP_014663159.1"/>
    </source>
</evidence>
<dbReference type="InterPro" id="IPR033276">
    <property type="entry name" value="BB"/>
</dbReference>
<organism evidence="6 7">
    <name type="scientific">Priapulus caudatus</name>
    <name type="common">Priapulid worm</name>
    <dbReference type="NCBI Taxonomy" id="37621"/>
    <lineage>
        <taxon>Eukaryota</taxon>
        <taxon>Metazoa</taxon>
        <taxon>Ecdysozoa</taxon>
        <taxon>Scalidophora</taxon>
        <taxon>Priapulida</taxon>
        <taxon>Priapulimorpha</taxon>
        <taxon>Priapulimorphida</taxon>
        <taxon>Priapulidae</taxon>
        <taxon>Priapulus</taxon>
    </lineage>
</organism>
<evidence type="ECO:0000256" key="2">
    <source>
        <dbReference type="ARBA" id="ARBA00022833"/>
    </source>
</evidence>
<dbReference type="SUPFAM" id="SSF57850">
    <property type="entry name" value="RING/U-box"/>
    <property type="match status" value="1"/>
</dbReference>
<dbReference type="PANTHER" id="PTHR46400">
    <property type="entry name" value="RING/U-BOX SUPERFAMILY PROTEIN"/>
    <property type="match status" value="1"/>
</dbReference>
<feature type="domain" description="RING-type" evidence="5">
    <location>
        <begin position="733"/>
        <end position="774"/>
    </location>
</feature>
<dbReference type="PROSITE" id="PS50089">
    <property type="entry name" value="ZF_RING_2"/>
    <property type="match status" value="1"/>
</dbReference>
<evidence type="ECO:0000256" key="3">
    <source>
        <dbReference type="PROSITE-ProRule" id="PRU00175"/>
    </source>
</evidence>
<keyword evidence="1 3" id="KW-0479">Metal-binding</keyword>
<dbReference type="InterPro" id="IPR001841">
    <property type="entry name" value="Znf_RING"/>
</dbReference>
<feature type="region of interest" description="Disordered" evidence="4">
    <location>
        <begin position="32"/>
        <end position="57"/>
    </location>
</feature>
<dbReference type="PANTHER" id="PTHR46400:SF5">
    <property type="entry name" value="RING-TYPE DOMAIN-CONTAINING PROTEIN"/>
    <property type="match status" value="1"/>
</dbReference>
<feature type="region of interest" description="Disordered" evidence="4">
    <location>
        <begin position="485"/>
        <end position="507"/>
    </location>
</feature>
<feature type="compositionally biased region" description="Low complexity" evidence="4">
    <location>
        <begin position="295"/>
        <end position="305"/>
    </location>
</feature>
<feature type="region of interest" description="Disordered" evidence="4">
    <location>
        <begin position="650"/>
        <end position="682"/>
    </location>
</feature>
<dbReference type="Gene3D" id="3.30.40.10">
    <property type="entry name" value="Zinc/RING finger domain, C3HC4 (zinc finger)"/>
    <property type="match status" value="1"/>
</dbReference>
<keyword evidence="1 3" id="KW-0863">Zinc-finger</keyword>
<name>A0ABM1DT88_PRICU</name>
<dbReference type="GeneID" id="106805905"/>
<evidence type="ECO:0000313" key="6">
    <source>
        <dbReference type="Proteomes" id="UP000695022"/>
    </source>
</evidence>
<proteinExistence type="predicted"/>
<keyword evidence="2" id="KW-0862">Zinc</keyword>
<dbReference type="SMART" id="SM00184">
    <property type="entry name" value="RING"/>
    <property type="match status" value="1"/>
</dbReference>
<feature type="compositionally biased region" description="Basic and acidic residues" evidence="4">
    <location>
        <begin position="154"/>
        <end position="176"/>
    </location>
</feature>
<evidence type="ECO:0000256" key="1">
    <source>
        <dbReference type="ARBA" id="ARBA00022771"/>
    </source>
</evidence>
<evidence type="ECO:0000256" key="4">
    <source>
        <dbReference type="SAM" id="MobiDB-lite"/>
    </source>
</evidence>
<dbReference type="CDD" id="cd16454">
    <property type="entry name" value="RING-H2_PA-TM-RING"/>
    <property type="match status" value="1"/>
</dbReference>
<evidence type="ECO:0000259" key="5">
    <source>
        <dbReference type="PROSITE" id="PS50089"/>
    </source>
</evidence>
<reference evidence="7" key="1">
    <citation type="submission" date="2025-08" db="UniProtKB">
        <authorList>
            <consortium name="RefSeq"/>
        </authorList>
    </citation>
    <scope>IDENTIFICATION</scope>
</reference>
<accession>A0ABM1DT88</accession>
<sequence length="783" mass="85328">MPKVAESDEDLQLDCEGTRSQQQVVEHDVCMIPDTPEPTRPHRKRPRVPLCRGDVNNRTRRNHRVNGLLHNSAAITESRHADVSSIVRKRTFVIPVQTPEHWRGERAHKHGSAMPVDDPRCVDSNGSIGDEENSSMTGAKSAEFKQAESTGTHEGARCDSENPWESRARRLADGRDVRRRTGHDASREARGMTHRRNTTAAAAAGVRDRDLDCSTGCARQATRTVRPSTRASRVRRVAAELNLHQRSPSPLSETSPVIVDLLFSDGEAVASDGRAISVRNRRPVSGAGDDRHASGSRSLSLSVSGCHSQQPAMDACRQTTEARTVSVDKAPSNTGIANSVDVAAQPGDADVPTAGCADVTPVPADMQHRNIDAQPSSTAVQCGAVVVEPLRADEQPMGIAVQSTITDVQSNHPDLEPSGIESERQERDIIAGPQIRTALQPNDASIQATSVAVQPSSIAIPSSTGVGQPNSAAQSSSVEVLHVSHSVAPKAARKSSKQHRKEETRRARGIASCINDHTFVDDEGIICLDTPHRMPQSPEVIACDPEHSAWLRDKAQSRRRISSRGSHVQQIQTDEEVARRLQEALDAEMANDLASEEALGMLQEQQQDLQHESIASHMHQSHAFGIPPVELGAPYLDILPGFDSYETAAGLASQPARRGRRGRRRQQRGGVSSRTQLNDSWSTGNSYEELWQLSEQLGDAVHRGLSLREIEQLPTHAYTEPPGGATAVAASDCSICMERYRGGEQLRRLPCLHCFHATCIDTWLECQATCPVCRVKVDLHQQH</sequence>
<feature type="region of interest" description="Disordered" evidence="4">
    <location>
        <begin position="126"/>
        <end position="203"/>
    </location>
</feature>
<keyword evidence="6" id="KW-1185">Reference proteome</keyword>
<gene>
    <name evidence="7" type="primary">LOC106805905</name>
</gene>
<feature type="compositionally biased region" description="Basic residues" evidence="4">
    <location>
        <begin position="657"/>
        <end position="667"/>
    </location>
</feature>
<feature type="compositionally biased region" description="Polar residues" evidence="4">
    <location>
        <begin position="672"/>
        <end position="682"/>
    </location>
</feature>
<dbReference type="Pfam" id="PF13639">
    <property type="entry name" value="zf-RING_2"/>
    <property type="match status" value="1"/>
</dbReference>
<protein>
    <submittedName>
        <fullName evidence="7">Uncharacterized protein LOC106805905 isoform X1</fullName>
    </submittedName>
</protein>
<feature type="region of interest" description="Disordered" evidence="4">
    <location>
        <begin position="280"/>
        <end position="305"/>
    </location>
</feature>
<dbReference type="Proteomes" id="UP000695022">
    <property type="component" value="Unplaced"/>
</dbReference>
<dbReference type="InterPro" id="IPR013083">
    <property type="entry name" value="Znf_RING/FYVE/PHD"/>
</dbReference>
<dbReference type="RefSeq" id="XP_014663159.1">
    <property type="nucleotide sequence ID" value="XM_014807673.1"/>
</dbReference>